<proteinExistence type="predicted"/>
<name>A0A1D1VMW5_RAMVA</name>
<dbReference type="AlphaFoldDB" id="A0A1D1VMW5"/>
<sequence length="96" mass="10742">MTGHVSTPLVPGHPFFGTDLKQAEVTKQSMDRASVTKENKVDSRVYVARNFVTACISKPGAFGTRLRDSLRVEKLLELELNSDGGRLTRRLLQRKN</sequence>
<reference evidence="1 2" key="1">
    <citation type="journal article" date="2016" name="Nat. Commun.">
        <title>Extremotolerant tardigrade genome and improved radiotolerance of human cultured cells by tardigrade-unique protein.</title>
        <authorList>
            <person name="Hashimoto T."/>
            <person name="Horikawa D.D."/>
            <person name="Saito Y."/>
            <person name="Kuwahara H."/>
            <person name="Kozuka-Hata H."/>
            <person name="Shin-I T."/>
            <person name="Minakuchi Y."/>
            <person name="Ohishi K."/>
            <person name="Motoyama A."/>
            <person name="Aizu T."/>
            <person name="Enomoto A."/>
            <person name="Kondo K."/>
            <person name="Tanaka S."/>
            <person name="Hara Y."/>
            <person name="Koshikawa S."/>
            <person name="Sagara H."/>
            <person name="Miura T."/>
            <person name="Yokobori S."/>
            <person name="Miyagawa K."/>
            <person name="Suzuki Y."/>
            <person name="Kubo T."/>
            <person name="Oyama M."/>
            <person name="Kohara Y."/>
            <person name="Fujiyama A."/>
            <person name="Arakawa K."/>
            <person name="Katayama T."/>
            <person name="Toyoda A."/>
            <person name="Kunieda T."/>
        </authorList>
    </citation>
    <scope>NUCLEOTIDE SEQUENCE [LARGE SCALE GENOMIC DNA]</scope>
    <source>
        <strain evidence="1 2">YOKOZUNA-1</strain>
    </source>
</reference>
<protein>
    <submittedName>
        <fullName evidence="1">Uncharacterized protein</fullName>
    </submittedName>
</protein>
<comment type="caution">
    <text evidence="1">The sequence shown here is derived from an EMBL/GenBank/DDBJ whole genome shotgun (WGS) entry which is preliminary data.</text>
</comment>
<gene>
    <name evidence="1" type="primary">RvY_12763-1</name>
    <name evidence="1" type="synonym">RvY_12763.1</name>
    <name evidence="1" type="ORF">RvY_12763</name>
</gene>
<dbReference type="Proteomes" id="UP000186922">
    <property type="component" value="Unassembled WGS sequence"/>
</dbReference>
<evidence type="ECO:0000313" key="1">
    <source>
        <dbReference type="EMBL" id="GAV02166.1"/>
    </source>
</evidence>
<evidence type="ECO:0000313" key="2">
    <source>
        <dbReference type="Proteomes" id="UP000186922"/>
    </source>
</evidence>
<keyword evidence="2" id="KW-1185">Reference proteome</keyword>
<accession>A0A1D1VMW5</accession>
<organism evidence="1 2">
    <name type="scientific">Ramazzottius varieornatus</name>
    <name type="common">Water bear</name>
    <name type="synonym">Tardigrade</name>
    <dbReference type="NCBI Taxonomy" id="947166"/>
    <lineage>
        <taxon>Eukaryota</taxon>
        <taxon>Metazoa</taxon>
        <taxon>Ecdysozoa</taxon>
        <taxon>Tardigrada</taxon>
        <taxon>Eutardigrada</taxon>
        <taxon>Parachela</taxon>
        <taxon>Hypsibioidea</taxon>
        <taxon>Ramazzottiidae</taxon>
        <taxon>Ramazzottius</taxon>
    </lineage>
</organism>
<dbReference type="EMBL" id="BDGG01000008">
    <property type="protein sequence ID" value="GAV02166.1"/>
    <property type="molecule type" value="Genomic_DNA"/>
</dbReference>